<protein>
    <submittedName>
        <fullName evidence="2">YeeE/YedE family protein</fullName>
    </submittedName>
</protein>
<accession>A0A6J5ELP0</accession>
<dbReference type="InterPro" id="IPR046513">
    <property type="entry name" value="DUF6691"/>
</dbReference>
<name>A0A6J5ELP0_9BURK</name>
<dbReference type="RefSeq" id="WP_034199195.1">
    <property type="nucleotide sequence ID" value="NZ_CABVQD010000030.1"/>
</dbReference>
<feature type="transmembrane region" description="Helical" evidence="1">
    <location>
        <begin position="119"/>
        <end position="136"/>
    </location>
</feature>
<keyword evidence="1" id="KW-0472">Membrane</keyword>
<reference evidence="2 3" key="1">
    <citation type="submission" date="2019-09" db="EMBL/GenBank/DDBJ databases">
        <authorList>
            <person name="Depoorter E."/>
        </authorList>
    </citation>
    <scope>NUCLEOTIDE SEQUENCE [LARGE SCALE GENOMIC DNA]</scope>
    <source>
        <strain evidence="2">LMG 30113</strain>
    </source>
</reference>
<keyword evidence="1" id="KW-0812">Transmembrane</keyword>
<dbReference type="Pfam" id="PF20398">
    <property type="entry name" value="DUF6691"/>
    <property type="match status" value="1"/>
</dbReference>
<feature type="transmembrane region" description="Helical" evidence="1">
    <location>
        <begin position="47"/>
        <end position="66"/>
    </location>
</feature>
<organism evidence="2 3">
    <name type="scientific">Burkholderia paludis</name>
    <dbReference type="NCBI Taxonomy" id="1506587"/>
    <lineage>
        <taxon>Bacteria</taxon>
        <taxon>Pseudomonadati</taxon>
        <taxon>Pseudomonadota</taxon>
        <taxon>Betaproteobacteria</taxon>
        <taxon>Burkholderiales</taxon>
        <taxon>Burkholderiaceae</taxon>
        <taxon>Burkholderia</taxon>
        <taxon>Burkholderia cepacia complex</taxon>
    </lineage>
</organism>
<keyword evidence="1" id="KW-1133">Transmembrane helix</keyword>
<dbReference type="Proteomes" id="UP000494330">
    <property type="component" value="Unassembled WGS sequence"/>
</dbReference>
<dbReference type="AlphaFoldDB" id="A0A6J5ELP0"/>
<proteinExistence type="predicted"/>
<keyword evidence="3" id="KW-1185">Reference proteome</keyword>
<evidence type="ECO:0000313" key="2">
    <source>
        <dbReference type="EMBL" id="VWC27283.1"/>
    </source>
</evidence>
<evidence type="ECO:0000256" key="1">
    <source>
        <dbReference type="SAM" id="Phobius"/>
    </source>
</evidence>
<evidence type="ECO:0000313" key="3">
    <source>
        <dbReference type="Proteomes" id="UP000494330"/>
    </source>
</evidence>
<dbReference type="EMBL" id="CABVQD010000030">
    <property type="protein sequence ID" value="VWC27283.1"/>
    <property type="molecule type" value="Genomic_DNA"/>
</dbReference>
<gene>
    <name evidence="2" type="ORF">BPA30113_06074</name>
</gene>
<sequence>MKAPEYLTTFVCGLLFGVGLALSGMTRPEKVLGFLDVTGQWDGSLLFVLGAAFAIARVGFHFVLTRGAPLSGGRFDLPAERAVDRKLVAGAAIFGLGWGAAGYCPGPAIALLAQPDIEAVYFLPSMIAGWGLYRLVDSKATEPDRNS</sequence>
<feature type="transmembrane region" description="Helical" evidence="1">
    <location>
        <begin position="87"/>
        <end position="113"/>
    </location>
</feature>